<name>A0ABU3GY95_9SPHI</name>
<sequence length="153" mass="16858">MTKKIYVFLVFALAILSSSCKQDPPILPANLQNAQLIGKWQLEEMLPVTEIDGIAQPNTIPYTGTTNDYFIFDTGNRAILSSTIYQKAFQGYYSSNSAASTLSFKSGEFLVRYNVEGISINQLQLSELVSSTTDATTGSVTTITNIYTYSRLP</sequence>
<evidence type="ECO:0008006" key="4">
    <source>
        <dbReference type="Google" id="ProtNLM"/>
    </source>
</evidence>
<feature type="chain" id="PRO_5046000348" description="Lipocalin-like domain-containing protein" evidence="1">
    <location>
        <begin position="23"/>
        <end position="153"/>
    </location>
</feature>
<reference evidence="3" key="1">
    <citation type="submission" date="2023-07" db="EMBL/GenBank/DDBJ databases">
        <title>Functional and genomic diversity of the sorghum phyllosphere microbiome.</title>
        <authorList>
            <person name="Shade A."/>
        </authorList>
    </citation>
    <scope>NUCLEOTIDE SEQUENCE [LARGE SCALE GENOMIC DNA]</scope>
    <source>
        <strain evidence="3">SORGH_AS_0422</strain>
    </source>
</reference>
<feature type="signal peptide" evidence="1">
    <location>
        <begin position="1"/>
        <end position="22"/>
    </location>
</feature>
<gene>
    <name evidence="2" type="ORF">QE417_003821</name>
</gene>
<evidence type="ECO:0000313" key="3">
    <source>
        <dbReference type="Proteomes" id="UP001258315"/>
    </source>
</evidence>
<dbReference type="RefSeq" id="WP_311952382.1">
    <property type="nucleotide sequence ID" value="NZ_JAVLVU010000001.1"/>
</dbReference>
<evidence type="ECO:0000256" key="1">
    <source>
        <dbReference type="SAM" id="SignalP"/>
    </source>
</evidence>
<dbReference type="Proteomes" id="UP001258315">
    <property type="component" value="Unassembled WGS sequence"/>
</dbReference>
<keyword evidence="1" id="KW-0732">Signal</keyword>
<dbReference type="EMBL" id="JAVLVU010000001">
    <property type="protein sequence ID" value="MDT3404749.1"/>
    <property type="molecule type" value="Genomic_DNA"/>
</dbReference>
<accession>A0ABU3GY95</accession>
<proteinExistence type="predicted"/>
<organism evidence="2 3">
    <name type="scientific">Mucilaginibacter terrae</name>
    <dbReference type="NCBI Taxonomy" id="1955052"/>
    <lineage>
        <taxon>Bacteria</taxon>
        <taxon>Pseudomonadati</taxon>
        <taxon>Bacteroidota</taxon>
        <taxon>Sphingobacteriia</taxon>
        <taxon>Sphingobacteriales</taxon>
        <taxon>Sphingobacteriaceae</taxon>
        <taxon>Mucilaginibacter</taxon>
    </lineage>
</organism>
<keyword evidence="3" id="KW-1185">Reference proteome</keyword>
<comment type="caution">
    <text evidence="2">The sequence shown here is derived from an EMBL/GenBank/DDBJ whole genome shotgun (WGS) entry which is preliminary data.</text>
</comment>
<evidence type="ECO:0000313" key="2">
    <source>
        <dbReference type="EMBL" id="MDT3404749.1"/>
    </source>
</evidence>
<protein>
    <recommendedName>
        <fullName evidence="4">Lipocalin-like domain-containing protein</fullName>
    </recommendedName>
</protein>
<dbReference type="PROSITE" id="PS51257">
    <property type="entry name" value="PROKAR_LIPOPROTEIN"/>
    <property type="match status" value="1"/>
</dbReference>